<proteinExistence type="predicted"/>
<name>A0A0U1NQI0_9BACI</name>
<gene>
    <name evidence="2" type="ORF">BN000_00168</name>
</gene>
<evidence type="ECO:0000313" key="3">
    <source>
        <dbReference type="Proteomes" id="UP000199087"/>
    </source>
</evidence>
<keyword evidence="3" id="KW-1185">Reference proteome</keyword>
<feature type="compositionally biased region" description="Basic and acidic residues" evidence="1">
    <location>
        <begin position="24"/>
        <end position="52"/>
    </location>
</feature>
<accession>A0A0U1NQI0</accession>
<feature type="region of interest" description="Disordered" evidence="1">
    <location>
        <begin position="20"/>
        <end position="52"/>
    </location>
</feature>
<dbReference type="EMBL" id="CVRB01000001">
    <property type="protein sequence ID" value="CRK80287.1"/>
    <property type="molecule type" value="Genomic_DNA"/>
</dbReference>
<dbReference type="AlphaFoldDB" id="A0A0U1NQI0"/>
<evidence type="ECO:0000313" key="2">
    <source>
        <dbReference type="EMBL" id="CRK80287.1"/>
    </source>
</evidence>
<evidence type="ECO:0000256" key="1">
    <source>
        <dbReference type="SAM" id="MobiDB-lite"/>
    </source>
</evidence>
<dbReference type="STRING" id="1499688.BN000_00168"/>
<dbReference type="OrthoDB" id="287883at2"/>
<dbReference type="RefSeq" id="WP_090629591.1">
    <property type="nucleotide sequence ID" value="NZ_CVRB01000001.1"/>
</dbReference>
<reference evidence="3" key="1">
    <citation type="submission" date="2015-05" db="EMBL/GenBank/DDBJ databases">
        <authorList>
            <person name="Urmite Genomes"/>
        </authorList>
    </citation>
    <scope>NUCLEOTIDE SEQUENCE [LARGE SCALE GENOMIC DNA]</scope>
    <source>
        <strain evidence="3">LF1</strain>
    </source>
</reference>
<dbReference type="Proteomes" id="UP000199087">
    <property type="component" value="Unassembled WGS sequence"/>
</dbReference>
<organism evidence="2 3">
    <name type="scientific">Neobacillus massiliamazoniensis</name>
    <dbReference type="NCBI Taxonomy" id="1499688"/>
    <lineage>
        <taxon>Bacteria</taxon>
        <taxon>Bacillati</taxon>
        <taxon>Bacillota</taxon>
        <taxon>Bacilli</taxon>
        <taxon>Bacillales</taxon>
        <taxon>Bacillaceae</taxon>
        <taxon>Neobacillus</taxon>
    </lineage>
</organism>
<sequence length="193" mass="22258" precursor="true">MKRVLFVLLIAVLLNGCGQNENGKPVESKEDKKATQTAAKPKEEPKKELTLDEKVTQDINKKLGKDTNMKKKRIVELQVNDNLGTDEPNDKIVLLTLAGDENLSSKMTVKGMLMKSSDAFKEIFKNKEVSEATLFWKFPLVDTYGKETDENVIKIQLKKETFDKIEWKNFDYNNFEKIADQYWMHPALKKELQ</sequence>
<protein>
    <submittedName>
        <fullName evidence="2">Uncharacterized protein</fullName>
    </submittedName>
</protein>